<accession>A0A381PEQ0</accession>
<dbReference type="Gene3D" id="1.25.40.920">
    <property type="entry name" value="TRAP transporter T-component"/>
    <property type="match status" value="1"/>
</dbReference>
<name>A0A381PEQ0_9ZZZZ</name>
<organism evidence="1">
    <name type="scientific">marine metagenome</name>
    <dbReference type="NCBI Taxonomy" id="408172"/>
    <lineage>
        <taxon>unclassified sequences</taxon>
        <taxon>metagenomes</taxon>
        <taxon>ecological metagenomes</taxon>
    </lineage>
</organism>
<protein>
    <submittedName>
        <fullName evidence="1">Uncharacterized protein</fullName>
    </submittedName>
</protein>
<dbReference type="PROSITE" id="PS51257">
    <property type="entry name" value="PROKAR_LIPOPROTEIN"/>
    <property type="match status" value="1"/>
</dbReference>
<dbReference type="AlphaFoldDB" id="A0A381PEQ0"/>
<dbReference type="EMBL" id="UINC01000942">
    <property type="protein sequence ID" value="SUZ64798.1"/>
    <property type="molecule type" value="Genomic_DNA"/>
</dbReference>
<dbReference type="Pfam" id="PF16811">
    <property type="entry name" value="TAtT"/>
    <property type="match status" value="1"/>
</dbReference>
<gene>
    <name evidence="1" type="ORF">METZ01_LOCUS17652</name>
</gene>
<dbReference type="InterPro" id="IPR038537">
    <property type="entry name" value="TatT_sf"/>
</dbReference>
<dbReference type="InterPro" id="IPR031823">
    <property type="entry name" value="TatT"/>
</dbReference>
<sequence length="303" mass="33848">MNFILRSITTAFLFMTLSSCSVREFVLGSVFNSAGDSISAIYLSENDPDLVRESLPTNMKLIELLIQQSPGNPALLTSACQIFTVYAYAFILRDAEIAMDENFSESRRLAKRGKKLLLRARDYGMEALEAKYPGFGKSYASDPKSALTKVSNEDLSLLYWTAASWGLLISSSKDNPAAIVELPNMGHFLERGLELDESYDKGSFHDLMFTYTLSRPDGGSSAPEVAIKHYNRALELSEGSRASLYISYAESISVSNQNKEEFLELLDKALAVDVDEIPGQRLANILAQERAQWLRERVDELFF</sequence>
<evidence type="ECO:0000313" key="1">
    <source>
        <dbReference type="EMBL" id="SUZ64798.1"/>
    </source>
</evidence>
<reference evidence="1" key="1">
    <citation type="submission" date="2018-05" db="EMBL/GenBank/DDBJ databases">
        <authorList>
            <person name="Lanie J.A."/>
            <person name="Ng W.-L."/>
            <person name="Kazmierczak K.M."/>
            <person name="Andrzejewski T.M."/>
            <person name="Davidsen T.M."/>
            <person name="Wayne K.J."/>
            <person name="Tettelin H."/>
            <person name="Glass J.I."/>
            <person name="Rusch D."/>
            <person name="Podicherti R."/>
            <person name="Tsui H.-C.T."/>
            <person name="Winkler M.E."/>
        </authorList>
    </citation>
    <scope>NUCLEOTIDE SEQUENCE</scope>
</reference>
<proteinExistence type="predicted"/>